<dbReference type="EMBL" id="BMTF01000004">
    <property type="protein sequence ID" value="GGV79759.1"/>
    <property type="molecule type" value="Genomic_DNA"/>
</dbReference>
<dbReference type="SUPFAM" id="SSF46955">
    <property type="entry name" value="Putative DNA-binding domain"/>
    <property type="match status" value="1"/>
</dbReference>
<sequence length="87" mass="10329">MGNRRSWGTTLCRSNRHLAEWECTRYLTTAEVAERYRTAESTVRYWRHIQKGPRGIKIGKRVLYPEAELLRYERTLIDGQEEWGLAS</sequence>
<evidence type="ECO:0000313" key="2">
    <source>
        <dbReference type="EMBL" id="GGV79759.1"/>
    </source>
</evidence>
<evidence type="ECO:0000259" key="1">
    <source>
        <dbReference type="Pfam" id="PF12728"/>
    </source>
</evidence>
<dbReference type="Pfam" id="PF12728">
    <property type="entry name" value="HTH_17"/>
    <property type="match status" value="1"/>
</dbReference>
<feature type="domain" description="Helix-turn-helix" evidence="1">
    <location>
        <begin position="26"/>
        <end position="72"/>
    </location>
</feature>
<name>A0ABQ2VX06_9ACTN</name>
<gene>
    <name evidence="2" type="ORF">GCM10015535_17030</name>
</gene>
<reference evidence="3" key="1">
    <citation type="journal article" date="2019" name="Int. J. Syst. Evol. Microbiol.">
        <title>The Global Catalogue of Microorganisms (GCM) 10K type strain sequencing project: providing services to taxonomists for standard genome sequencing and annotation.</title>
        <authorList>
            <consortium name="The Broad Institute Genomics Platform"/>
            <consortium name="The Broad Institute Genome Sequencing Center for Infectious Disease"/>
            <person name="Wu L."/>
            <person name="Ma J."/>
        </authorList>
    </citation>
    <scope>NUCLEOTIDE SEQUENCE [LARGE SCALE GENOMIC DNA]</scope>
    <source>
        <strain evidence="3">JCM 4376</strain>
    </source>
</reference>
<dbReference type="InterPro" id="IPR009061">
    <property type="entry name" value="DNA-bd_dom_put_sf"/>
</dbReference>
<dbReference type="InterPro" id="IPR041657">
    <property type="entry name" value="HTH_17"/>
</dbReference>
<proteinExistence type="predicted"/>
<comment type="caution">
    <text evidence="2">The sequence shown here is derived from an EMBL/GenBank/DDBJ whole genome shotgun (WGS) entry which is preliminary data.</text>
</comment>
<protein>
    <recommendedName>
        <fullName evidence="1">Helix-turn-helix domain-containing protein</fullName>
    </recommendedName>
</protein>
<evidence type="ECO:0000313" key="3">
    <source>
        <dbReference type="Proteomes" id="UP000660675"/>
    </source>
</evidence>
<accession>A0ABQ2VX06</accession>
<keyword evidence="3" id="KW-1185">Reference proteome</keyword>
<organism evidence="2 3">
    <name type="scientific">Streptomyces gelaticus</name>
    <dbReference type="NCBI Taxonomy" id="285446"/>
    <lineage>
        <taxon>Bacteria</taxon>
        <taxon>Bacillati</taxon>
        <taxon>Actinomycetota</taxon>
        <taxon>Actinomycetes</taxon>
        <taxon>Kitasatosporales</taxon>
        <taxon>Streptomycetaceae</taxon>
        <taxon>Streptomyces</taxon>
    </lineage>
</organism>
<dbReference type="Proteomes" id="UP000660675">
    <property type="component" value="Unassembled WGS sequence"/>
</dbReference>